<dbReference type="EMBL" id="BAAAPZ010000006">
    <property type="protein sequence ID" value="GAA2096502.1"/>
    <property type="molecule type" value="Genomic_DNA"/>
</dbReference>
<keyword evidence="2" id="KW-0813">Transport</keyword>
<name>A0ABP5IDS8_9MICO</name>
<dbReference type="Gene3D" id="3.40.190.170">
    <property type="entry name" value="Bacterial extracellular solute-binding protein, family 7"/>
    <property type="match status" value="1"/>
</dbReference>
<evidence type="ECO:0008006" key="7">
    <source>
        <dbReference type="Google" id="ProtNLM"/>
    </source>
</evidence>
<evidence type="ECO:0000313" key="5">
    <source>
        <dbReference type="EMBL" id="GAA2096502.1"/>
    </source>
</evidence>
<dbReference type="Proteomes" id="UP001500984">
    <property type="component" value="Unassembled WGS sequence"/>
</dbReference>
<accession>A0ABP5IDS8</accession>
<evidence type="ECO:0000256" key="1">
    <source>
        <dbReference type="ARBA" id="ARBA00009023"/>
    </source>
</evidence>
<comment type="caution">
    <text evidence="5">The sequence shown here is derived from an EMBL/GenBank/DDBJ whole genome shotgun (WGS) entry which is preliminary data.</text>
</comment>
<comment type="similarity">
    <text evidence="1">Belongs to the bacterial solute-binding protein 7 family.</text>
</comment>
<dbReference type="InterPro" id="IPR018389">
    <property type="entry name" value="DctP_fam"/>
</dbReference>
<organism evidence="5 6">
    <name type="scientific">Brevibacterium salitolerans</name>
    <dbReference type="NCBI Taxonomy" id="1403566"/>
    <lineage>
        <taxon>Bacteria</taxon>
        <taxon>Bacillati</taxon>
        <taxon>Actinomycetota</taxon>
        <taxon>Actinomycetes</taxon>
        <taxon>Micrococcales</taxon>
        <taxon>Brevibacteriaceae</taxon>
        <taxon>Brevibacterium</taxon>
    </lineage>
</organism>
<keyword evidence="3" id="KW-0732">Signal</keyword>
<evidence type="ECO:0000256" key="4">
    <source>
        <dbReference type="SAM" id="MobiDB-lite"/>
    </source>
</evidence>
<proteinExistence type="inferred from homology"/>
<evidence type="ECO:0000313" key="6">
    <source>
        <dbReference type="Proteomes" id="UP001500984"/>
    </source>
</evidence>
<gene>
    <name evidence="5" type="ORF">GCM10009823_16670</name>
</gene>
<dbReference type="InterPro" id="IPR038404">
    <property type="entry name" value="TRAP_DctP_sf"/>
</dbReference>
<dbReference type="PANTHER" id="PTHR33376">
    <property type="match status" value="1"/>
</dbReference>
<dbReference type="PANTHER" id="PTHR33376:SF7">
    <property type="entry name" value="C4-DICARBOXYLATE-BINDING PROTEIN DCTB"/>
    <property type="match status" value="1"/>
</dbReference>
<evidence type="ECO:0000256" key="3">
    <source>
        <dbReference type="ARBA" id="ARBA00022729"/>
    </source>
</evidence>
<protein>
    <recommendedName>
        <fullName evidence="7">TRAP-type C4-dicarboxylate transport system, substrate-binding protein</fullName>
    </recommendedName>
</protein>
<feature type="region of interest" description="Disordered" evidence="4">
    <location>
        <begin position="1"/>
        <end position="25"/>
    </location>
</feature>
<evidence type="ECO:0000256" key="2">
    <source>
        <dbReference type="ARBA" id="ARBA00022448"/>
    </source>
</evidence>
<dbReference type="Pfam" id="PF03480">
    <property type="entry name" value="DctP"/>
    <property type="match status" value="1"/>
</dbReference>
<dbReference type="RefSeq" id="WP_344336861.1">
    <property type="nucleotide sequence ID" value="NZ_BAAAPZ010000006.1"/>
</dbReference>
<sequence>MLEPTTARMSGGPSRRPPAGDAHTVRAAGITRPRGAVRESRPHRGLRSAALPAAVLALALGMSGCAGGAGGGAGGEAGGGEGVEYGASPEEYQAALEDMEPVTLTYQGGGASAESGSGKAELEFAQRVEELTGGKVTFEMAWGQSVAPFDEVTEAVADGRIDIGVEIPIYTPSKYEAIGELISLSPSTPSSPVLTEVATTAAALETAWDTPEVVENYEEMGATVLRPMFFETSNALMCTEPVTSAADFRGKQIRVGSASDFTIVEALDASPVSMQFTEAYEALQRNTIDCTLGGLRIGADYGFLEVAPHVSLPQDGAWGRNPTALVAGPGYERLPLAAKQAIFDSFEVFTGAGLTAMIDSSATAVGMIEDNGGEVARLEDDAESAFQGAVEELRAQVEASDALDGAAAAASFDEGYEKWAALAEESGIPAEDDYHAFAQEWEGSPLDLQPFGARIYEEIHLPRRPE</sequence>
<keyword evidence="6" id="KW-1185">Reference proteome</keyword>
<reference evidence="6" key="1">
    <citation type="journal article" date="2019" name="Int. J. Syst. Evol. Microbiol.">
        <title>The Global Catalogue of Microorganisms (GCM) 10K type strain sequencing project: providing services to taxonomists for standard genome sequencing and annotation.</title>
        <authorList>
            <consortium name="The Broad Institute Genomics Platform"/>
            <consortium name="The Broad Institute Genome Sequencing Center for Infectious Disease"/>
            <person name="Wu L."/>
            <person name="Ma J."/>
        </authorList>
    </citation>
    <scope>NUCLEOTIDE SEQUENCE [LARGE SCALE GENOMIC DNA]</scope>
    <source>
        <strain evidence="6">JCM 15900</strain>
    </source>
</reference>